<evidence type="ECO:0000256" key="2">
    <source>
        <dbReference type="SAM" id="Phobius"/>
    </source>
</evidence>
<proteinExistence type="predicted"/>
<protein>
    <submittedName>
        <fullName evidence="3">Uncharacterized protein</fullName>
    </submittedName>
</protein>
<reference evidence="3" key="1">
    <citation type="submission" date="2021-01" db="EMBL/GenBank/DDBJ databases">
        <authorList>
            <person name="Corre E."/>
            <person name="Pelletier E."/>
            <person name="Niang G."/>
            <person name="Scheremetjew M."/>
            <person name="Finn R."/>
            <person name="Kale V."/>
            <person name="Holt S."/>
            <person name="Cochrane G."/>
            <person name="Meng A."/>
            <person name="Brown T."/>
            <person name="Cohen L."/>
        </authorList>
    </citation>
    <scope>NUCLEOTIDE SEQUENCE</scope>
    <source>
        <strain evidence="3">S3</strain>
    </source>
</reference>
<dbReference type="AlphaFoldDB" id="A0A7S3N4K5"/>
<name>A0A7S3N4K5_9SPIT</name>
<keyword evidence="2" id="KW-0472">Membrane</keyword>
<feature type="region of interest" description="Disordered" evidence="1">
    <location>
        <begin position="192"/>
        <end position="211"/>
    </location>
</feature>
<keyword evidence="2" id="KW-0812">Transmembrane</keyword>
<evidence type="ECO:0000313" key="3">
    <source>
        <dbReference type="EMBL" id="CAE0334486.1"/>
    </source>
</evidence>
<sequence>MENDPKQNLLKPEKMDSDDTSSNGTDDSDNYEVSARRSRRATRRQYKTFVRENKGFWMWFNLTIVLFSIGLSVGTYFIVKDPEAPSCGGIKMVLWAVICLHFMNSLMCLVNLCGMEVKLCNSNMVCCFSIFELTMLVWMQVTYFRSQEYTCMVSAPKLYFWLMFQILCVYIGMGLVVCHFFRKFCQDPDEEELEEGVDEEAFDPQDAETAH</sequence>
<feature type="transmembrane region" description="Helical" evidence="2">
    <location>
        <begin position="56"/>
        <end position="78"/>
    </location>
</feature>
<accession>A0A7S3N4K5</accession>
<keyword evidence="2" id="KW-1133">Transmembrane helix</keyword>
<feature type="transmembrane region" description="Helical" evidence="2">
    <location>
        <begin position="158"/>
        <end position="181"/>
    </location>
</feature>
<dbReference type="EMBL" id="HBIH01037669">
    <property type="protein sequence ID" value="CAE0334486.1"/>
    <property type="molecule type" value="Transcribed_RNA"/>
</dbReference>
<organism evidence="3">
    <name type="scientific">Strombidium inclinatum</name>
    <dbReference type="NCBI Taxonomy" id="197538"/>
    <lineage>
        <taxon>Eukaryota</taxon>
        <taxon>Sar</taxon>
        <taxon>Alveolata</taxon>
        <taxon>Ciliophora</taxon>
        <taxon>Intramacronucleata</taxon>
        <taxon>Spirotrichea</taxon>
        <taxon>Oligotrichia</taxon>
        <taxon>Strombidiidae</taxon>
        <taxon>Strombidium</taxon>
    </lineage>
</organism>
<feature type="transmembrane region" description="Helical" evidence="2">
    <location>
        <begin position="125"/>
        <end position="146"/>
    </location>
</feature>
<feature type="region of interest" description="Disordered" evidence="1">
    <location>
        <begin position="1"/>
        <end position="36"/>
    </location>
</feature>
<feature type="transmembrane region" description="Helical" evidence="2">
    <location>
        <begin position="93"/>
        <end position="113"/>
    </location>
</feature>
<evidence type="ECO:0000256" key="1">
    <source>
        <dbReference type="SAM" id="MobiDB-lite"/>
    </source>
</evidence>
<gene>
    <name evidence="3" type="ORF">SINC0208_LOCUS15125</name>
</gene>